<sequence>MGYFKSIEQFLFSYISLHTIEKDSVNRKIFAGAKPLDTLSDKLLNDSSKVKNINLKSITSFFGDFNSQKFYPRNMDLLADGIDDETYYYIVESLSTFVGLRNGYFHKHNLNDWTTIEETRNHALLIFYLVLGGYRISEQDKLDLGLIKTVESGYLNLCEYIHNRKIDNMLEIPIFYFGRDRNEFDFYISNKDPFITNDSNQEPIYSGAYFKRLGNSKSLFKLTDSNIPEEIWEGKLIIGRQGPSFKPSGPLEKYSKMVNFSK</sequence>
<dbReference type="EMBL" id="LCVB01000038">
    <property type="protein sequence ID" value="KLJ27311.1"/>
    <property type="molecule type" value="Genomic_DNA"/>
</dbReference>
<dbReference type="AlphaFoldDB" id="A0A5N0R8U7"/>
<organism evidence="2 4">
    <name type="scientific">Streptococcus agalactiae</name>
    <dbReference type="NCBI Taxonomy" id="1311"/>
    <lineage>
        <taxon>Bacteria</taxon>
        <taxon>Bacillati</taxon>
        <taxon>Bacillota</taxon>
        <taxon>Bacilli</taxon>
        <taxon>Lactobacillales</taxon>
        <taxon>Streptococcaceae</taxon>
        <taxon>Streptococcus</taxon>
    </lineage>
</organism>
<dbReference type="Proteomes" id="UP000256718">
    <property type="component" value="Unassembled WGS sequence"/>
</dbReference>
<dbReference type="GeneID" id="58554444"/>
<evidence type="ECO:0000313" key="3">
    <source>
        <dbReference type="Proteomes" id="UP000035174"/>
    </source>
</evidence>
<proteinExistence type="predicted"/>
<reference evidence="1 3" key="1">
    <citation type="journal article" date="2015" name="PLoS ONE">
        <title>Genomic analysis reveals the molecular basis for capsule loss in the group B streptococcus population.</title>
        <authorList>
            <consortium name="DEVANI Consortium"/>
            <person name="Rosini R."/>
            <person name="Campisi E."/>
            <person name="De Chiara M."/>
            <person name="Tettelin H."/>
            <person name="Rinaudo D."/>
            <person name="Toniolo C."/>
            <person name="Metruccio M."/>
            <person name="Guidotti S."/>
            <person name="Sorensen U.B."/>
            <person name="Kilian M."/>
            <person name="Ramirez M."/>
            <person name="Janulczyk R."/>
            <person name="Donati C."/>
            <person name="Grandi G."/>
            <person name="Margarit I."/>
        </authorList>
    </citation>
    <scope>NUCLEOTIDE SEQUENCE [LARGE SCALE GENOMIC DNA]</scope>
    <source>
        <strain evidence="1 3">ES-PW-063</strain>
    </source>
</reference>
<evidence type="ECO:0000313" key="4">
    <source>
        <dbReference type="Proteomes" id="UP000256718"/>
    </source>
</evidence>
<dbReference type="RefSeq" id="WP_000540327.1">
    <property type="nucleotide sequence ID" value="NZ_AP018935.1"/>
</dbReference>
<evidence type="ECO:0000313" key="2">
    <source>
        <dbReference type="EMBL" id="RDY78389.1"/>
    </source>
</evidence>
<protein>
    <submittedName>
        <fullName evidence="2">Uncharacterized protein</fullName>
    </submittedName>
</protein>
<name>A0A5N0R8U7_STRAG</name>
<accession>A0A5N0R8U7</accession>
<comment type="caution">
    <text evidence="2">The sequence shown here is derived from an EMBL/GenBank/DDBJ whole genome shotgun (WGS) entry which is preliminary data.</text>
</comment>
<dbReference type="EMBL" id="QHGZ01000217">
    <property type="protein sequence ID" value="RDY78389.1"/>
    <property type="molecule type" value="Genomic_DNA"/>
</dbReference>
<evidence type="ECO:0000313" key="1">
    <source>
        <dbReference type="EMBL" id="KLJ27311.1"/>
    </source>
</evidence>
<reference evidence="2 4" key="2">
    <citation type="journal article" date="2018" name="Emerg. Microbes Infect.">
        <title>Phenotypic and molecular analysis of nontypeable Group B streptococci: identification of cps2a and hybrid cps2a/cps5 Group B streptococcal capsule gene clusters.</title>
        <authorList>
            <person name="Alhhazmi A."/>
            <person name="Tyrrell G.J."/>
        </authorList>
    </citation>
    <scope>NUCLEOTIDE SEQUENCE [LARGE SCALE GENOMIC DNA]</scope>
    <source>
        <strain evidence="2 4">PLGBS17</strain>
    </source>
</reference>
<gene>
    <name evidence="2" type="ORF">C4618_10575</name>
    <name evidence="1" type="ORF">WA45_10800</name>
</gene>
<dbReference type="Proteomes" id="UP000035174">
    <property type="component" value="Unassembled WGS sequence"/>
</dbReference>